<accession>S0DFJ2</accession>
<evidence type="ECO:0000313" key="3">
    <source>
        <dbReference type="EMBL" id="CCO21025.1"/>
    </source>
</evidence>
<dbReference type="SUPFAM" id="SSF56935">
    <property type="entry name" value="Porins"/>
    <property type="match status" value="1"/>
</dbReference>
<protein>
    <submittedName>
        <fullName evidence="3">Putative TonB-dependent receptor family protein</fullName>
    </submittedName>
</protein>
<dbReference type="Gene3D" id="2.170.130.10">
    <property type="entry name" value="TonB-dependent receptor, plug domain"/>
    <property type="match status" value="1"/>
</dbReference>
<feature type="domain" description="TonB-dependent receptor-like beta-barrel" evidence="1">
    <location>
        <begin position="436"/>
        <end position="951"/>
    </location>
</feature>
<dbReference type="NCBIfam" id="TIGR04056">
    <property type="entry name" value="OMP_RagA_SusC"/>
    <property type="match status" value="1"/>
</dbReference>
<dbReference type="InterPro" id="IPR008969">
    <property type="entry name" value="CarboxyPept-like_regulatory"/>
</dbReference>
<keyword evidence="3" id="KW-0675">Receptor</keyword>
<dbReference type="Pfam" id="PF13715">
    <property type="entry name" value="CarbopepD_reg_2"/>
    <property type="match status" value="1"/>
</dbReference>
<dbReference type="SUPFAM" id="SSF49464">
    <property type="entry name" value="Carboxypeptidase regulatory domain-like"/>
    <property type="match status" value="1"/>
</dbReference>
<dbReference type="EMBL" id="HF548280">
    <property type="protein sequence ID" value="CCO21025.1"/>
    <property type="molecule type" value="Genomic_DNA"/>
</dbReference>
<dbReference type="Pfam" id="PF00593">
    <property type="entry name" value="TonB_dep_Rec_b-barrel"/>
    <property type="match status" value="1"/>
</dbReference>
<name>S0DFJ2_9ZZZZ</name>
<dbReference type="PROSITE" id="PS52016">
    <property type="entry name" value="TONB_DEPENDENT_REC_3"/>
    <property type="match status" value="1"/>
</dbReference>
<dbReference type="InterPro" id="IPR012910">
    <property type="entry name" value="Plug_dom"/>
</dbReference>
<dbReference type="InterPro" id="IPR000531">
    <property type="entry name" value="Beta-barrel_TonB"/>
</dbReference>
<dbReference type="AlphaFoldDB" id="S0DFJ2"/>
<evidence type="ECO:0000313" key="4">
    <source>
        <dbReference type="EMBL" id="CCO21133.1"/>
    </source>
</evidence>
<reference evidence="3" key="2">
    <citation type="journal article" date="2013" name="Biotechnol. Biofuels">
        <title>Mining for hemicellulases in the fungus-growing termite Pseudacanthotermes militaris using functional metagenomics.</title>
        <authorList>
            <person name="Bastien G."/>
            <person name="Arnal G."/>
            <person name="Bozonnet S."/>
            <person name="Laguerre S."/>
            <person name="Ferreira F."/>
            <person name="Faure R."/>
            <person name="Henrissat B."/>
            <person name="Lefevre F."/>
            <person name="Robe P."/>
            <person name="Bouchez O."/>
            <person name="Noirot C."/>
            <person name="Dumon C."/>
            <person name="O'Donohue M."/>
        </authorList>
    </citation>
    <scope>NUCLEOTIDE SEQUENCE</scope>
</reference>
<proteinExistence type="predicted"/>
<evidence type="ECO:0000259" key="1">
    <source>
        <dbReference type="Pfam" id="PF00593"/>
    </source>
</evidence>
<evidence type="ECO:0000259" key="2">
    <source>
        <dbReference type="Pfam" id="PF07715"/>
    </source>
</evidence>
<feature type="domain" description="TonB-dependent receptor plug" evidence="2">
    <location>
        <begin position="131"/>
        <end position="238"/>
    </location>
</feature>
<dbReference type="InterPro" id="IPR023997">
    <property type="entry name" value="TonB-dep_OMP_SusC/RagA_CS"/>
</dbReference>
<reference evidence="3" key="1">
    <citation type="submission" date="2012-10" db="EMBL/GenBank/DDBJ databases">
        <authorList>
            <person name="Sandrine L."/>
        </authorList>
    </citation>
    <scope>NUCLEOTIDE SEQUENCE</scope>
</reference>
<dbReference type="Pfam" id="PF07715">
    <property type="entry name" value="Plug"/>
    <property type="match status" value="1"/>
</dbReference>
<sequence>MRNYLHKASGSSFGSKFRLIALSLAAMIFMAGSAYAQEGSVGGTVLDEEGNPIVGATVLVKGSMNVAISRVSGEFVLTNVDVRNAVLSFSYVGYKPQDVVLGGRSNVDVTLEQDINRLEDVIVVGYGSLSKKELSSSIVQVSKDDFNQGAVNNAMEMLTGKVAGLNVNTQSPADPNSGSDLQIRGAASLLAGNEPLVIVDGVAGGSLRALSPQDIASMTVLKDAASTAIYGTRGANGVVLITTTRGGGVSGVQVTYDSYFAANIAKARPEVLTPDEFRRSKRGTDYGYDTDWYSLLMRDFSYDHNQYLSIDGSSKSGNYGASFNWKDAKGMDIKTARKEYGGRFYVEQRMLNNRLQINGSLYARRVNEIWGSNQFDNALNTNPTMPVYNEDGTYYQPTSPTNARNPVSEVKLVDMGGQRLYVLGAVDAKLNIIQNSQHSLNTTLSYSMNYNDLKQGEYVPSTAADSYWGGYKGRAEVRYQKWWKDRVEWVFNYSMDIGDHSIRAVAGYNWEDDNWEQIRARNNDFAFDNMGWNNIGAGSYLAEGNVGDGRVLMESGKSNWRLAGVFARVNYNWKDLLMASVAFRYEGVTKFGANNKWGTFPSVSLAWEIANMDFMENHRDVVQSLKLRASFGVAGRSDIEAYRSLTTYSQNSSYFMDGEWVQGYRPSINANPNLAWEKSQDTNIGVDFVLWDRLSGSIDLYDRQSVDLLYNYTAPQPPFVYNTILVNVGTIQNRGIEVSLNYDVFKKSALKWTTGVNWSWGQTTLKKLSSDVFKLSYLQLYLKPGVGTSEYFFRVQEGAKIGQFYGYEYAGVEDGNMLIYDNDGNKVPVGEADMSWKRYIGNGTPQHYLSWSNHLSYKNFDLDLFFTGAFGFEIFNMRKYGMGLQGAGTANVLRTAYTTDKDVRTGGGVISSYFLEKGDYFKLQNVTLGYNVPLRSKVVDGLRIYLSAKNVFTLTGYTGNDPSIVRTTGIEPGVDISGAYPLATQISLGVTLRFK</sequence>
<dbReference type="NCBIfam" id="TIGR04057">
    <property type="entry name" value="SusC_RagA_signa"/>
    <property type="match status" value="1"/>
</dbReference>
<dbReference type="InterPro" id="IPR037066">
    <property type="entry name" value="Plug_dom_sf"/>
</dbReference>
<gene>
    <name evidence="3" type="ORF">BN138_213</name>
    <name evidence="4" type="ORF">BN138_321</name>
</gene>
<dbReference type="Gene3D" id="2.60.40.1120">
    <property type="entry name" value="Carboxypeptidase-like, regulatory domain"/>
    <property type="match status" value="1"/>
</dbReference>
<dbReference type="InterPro" id="IPR023996">
    <property type="entry name" value="TonB-dep_OMP_SusC/RagA"/>
</dbReference>
<organism evidence="3">
    <name type="scientific">termite gut metagenome</name>
    <dbReference type="NCBI Taxonomy" id="433724"/>
    <lineage>
        <taxon>unclassified sequences</taxon>
        <taxon>metagenomes</taxon>
        <taxon>organismal metagenomes</taxon>
    </lineage>
</organism>
<dbReference type="EMBL" id="HF548285">
    <property type="protein sequence ID" value="CCO21133.1"/>
    <property type="molecule type" value="Genomic_DNA"/>
</dbReference>
<dbReference type="InterPro" id="IPR039426">
    <property type="entry name" value="TonB-dep_rcpt-like"/>
</dbReference>